<evidence type="ECO:0000256" key="3">
    <source>
        <dbReference type="SAM" id="Phobius"/>
    </source>
</evidence>
<dbReference type="InterPro" id="IPR044839">
    <property type="entry name" value="NDR1-like"/>
</dbReference>
<keyword evidence="3" id="KW-1133">Transmembrane helix</keyword>
<comment type="caution">
    <text evidence="4">The sequence shown here is derived from an EMBL/GenBank/DDBJ whole genome shotgun (WGS) entry which is preliminary data.</text>
</comment>
<name>A0AAV8UEK9_9ROSI</name>
<proteinExistence type="predicted"/>
<accession>A0AAV8UEK9</accession>
<evidence type="ECO:0008006" key="6">
    <source>
        <dbReference type="Google" id="ProtNLM"/>
    </source>
</evidence>
<keyword evidence="3" id="KW-0812">Transmembrane</keyword>
<protein>
    <recommendedName>
        <fullName evidence="6">Late embryogenesis abundant protein LEA-2 subgroup domain-containing protein</fullName>
    </recommendedName>
</protein>
<dbReference type="AlphaFoldDB" id="A0AAV8UEK9"/>
<gene>
    <name evidence="4" type="ORF">K2173_017293</name>
</gene>
<comment type="subcellular location">
    <subcellularLocation>
        <location evidence="1">Membrane</location>
    </subcellularLocation>
</comment>
<dbReference type="Proteomes" id="UP001159364">
    <property type="component" value="Linkage Group LG08"/>
</dbReference>
<sequence length="248" mass="28293">MSYPPTMAHPPMQQGYNYYHAYNTNGYGYSYAQAPPASYYHPQYYQSQQIMQQSSNFVRGMLLGFMFLLLFMFSTSMIMWLILRPEFPVFRINNFSVTNFNATPPVIFTANWDANLTVENPNTKLKVDFDRIENFVYDAEDDQLASSFSQPFSLETKTSQVMVATMSANGTSQLEEGSLTVEKLGKERSSGDVTFSVRMVFWTTFKASWWTRHAILKVLCNDMKVPFVGASGNGNLPFMDKGHCLVYA</sequence>
<keyword evidence="2 3" id="KW-0472">Membrane</keyword>
<dbReference type="EMBL" id="JAIWQS010000008">
    <property type="protein sequence ID" value="KAJ8899261.1"/>
    <property type="molecule type" value="Genomic_DNA"/>
</dbReference>
<evidence type="ECO:0000256" key="2">
    <source>
        <dbReference type="ARBA" id="ARBA00023136"/>
    </source>
</evidence>
<dbReference type="GO" id="GO:0098542">
    <property type="term" value="P:defense response to other organism"/>
    <property type="evidence" value="ECO:0007669"/>
    <property type="project" value="InterPro"/>
</dbReference>
<evidence type="ECO:0000313" key="5">
    <source>
        <dbReference type="Proteomes" id="UP001159364"/>
    </source>
</evidence>
<reference evidence="4 5" key="1">
    <citation type="submission" date="2021-09" db="EMBL/GenBank/DDBJ databases">
        <title>Genomic insights and catalytic innovation underlie evolution of tropane alkaloids biosynthesis.</title>
        <authorList>
            <person name="Wang Y.-J."/>
            <person name="Tian T."/>
            <person name="Huang J.-P."/>
            <person name="Huang S.-X."/>
        </authorList>
    </citation>
    <scope>NUCLEOTIDE SEQUENCE [LARGE SCALE GENOMIC DNA]</scope>
    <source>
        <strain evidence="4">KIB-2018</strain>
        <tissue evidence="4">Leaf</tissue>
    </source>
</reference>
<evidence type="ECO:0000256" key="1">
    <source>
        <dbReference type="ARBA" id="ARBA00004370"/>
    </source>
</evidence>
<dbReference type="GO" id="GO:0005886">
    <property type="term" value="C:plasma membrane"/>
    <property type="evidence" value="ECO:0007669"/>
    <property type="project" value="TreeGrafter"/>
</dbReference>
<dbReference type="PANTHER" id="PTHR31234">
    <property type="entry name" value="LATE EMBRYOGENESIS ABUNDANT (LEA) HYDROXYPROLINE-RICH GLYCOPROTEIN FAMILY"/>
    <property type="match status" value="1"/>
</dbReference>
<keyword evidence="5" id="KW-1185">Reference proteome</keyword>
<dbReference type="PANTHER" id="PTHR31234:SF55">
    <property type="entry name" value="LATE EMBRYOGENESIS ABUNDANT (LEA) HYDROXYPROLINE-RICH GLYCOPROTEIN FAMILY"/>
    <property type="match status" value="1"/>
</dbReference>
<feature type="transmembrane region" description="Helical" evidence="3">
    <location>
        <begin position="61"/>
        <end position="83"/>
    </location>
</feature>
<evidence type="ECO:0000313" key="4">
    <source>
        <dbReference type="EMBL" id="KAJ8899261.1"/>
    </source>
</evidence>
<organism evidence="4 5">
    <name type="scientific">Erythroxylum novogranatense</name>
    <dbReference type="NCBI Taxonomy" id="1862640"/>
    <lineage>
        <taxon>Eukaryota</taxon>
        <taxon>Viridiplantae</taxon>
        <taxon>Streptophyta</taxon>
        <taxon>Embryophyta</taxon>
        <taxon>Tracheophyta</taxon>
        <taxon>Spermatophyta</taxon>
        <taxon>Magnoliopsida</taxon>
        <taxon>eudicotyledons</taxon>
        <taxon>Gunneridae</taxon>
        <taxon>Pentapetalae</taxon>
        <taxon>rosids</taxon>
        <taxon>fabids</taxon>
        <taxon>Malpighiales</taxon>
        <taxon>Erythroxylaceae</taxon>
        <taxon>Erythroxylum</taxon>
    </lineage>
</organism>